<dbReference type="EMBL" id="PUHR01000226">
    <property type="protein sequence ID" value="KAG0657865.1"/>
    <property type="molecule type" value="Genomic_DNA"/>
</dbReference>
<organism evidence="2 3">
    <name type="scientific">Maudiozyma exigua</name>
    <name type="common">Yeast</name>
    <name type="synonym">Kazachstania exigua</name>
    <dbReference type="NCBI Taxonomy" id="34358"/>
    <lineage>
        <taxon>Eukaryota</taxon>
        <taxon>Fungi</taxon>
        <taxon>Dikarya</taxon>
        <taxon>Ascomycota</taxon>
        <taxon>Saccharomycotina</taxon>
        <taxon>Saccharomycetes</taxon>
        <taxon>Saccharomycetales</taxon>
        <taxon>Saccharomycetaceae</taxon>
        <taxon>Maudiozyma</taxon>
    </lineage>
</organism>
<evidence type="ECO:0000313" key="3">
    <source>
        <dbReference type="Proteomes" id="UP000750334"/>
    </source>
</evidence>
<keyword evidence="1" id="KW-0812">Transmembrane</keyword>
<dbReference type="AlphaFoldDB" id="A0A9P7B3M9"/>
<reference evidence="2 3" key="1">
    <citation type="submission" date="2020-11" db="EMBL/GenBank/DDBJ databases">
        <title>Kefir isolates.</title>
        <authorList>
            <person name="Marcisauskas S."/>
            <person name="Kim Y."/>
            <person name="Blasche S."/>
        </authorList>
    </citation>
    <scope>NUCLEOTIDE SEQUENCE [LARGE SCALE GENOMIC DNA]</scope>
    <source>
        <strain evidence="2 3">OG2</strain>
    </source>
</reference>
<accession>A0A9P7B3M9</accession>
<sequence>MVQESEVTLQQELSSGDNLSDMIPLPVMDPVKECECQGCYYISRFKYQIKQSFFLGFLLPVMWPINLSAYLYLLFFLDNEVTHSKIDESELPTLFNKQELYDKTSIHLKEEIVQQMDELNIKEGYATISCTDKFSKSDTDNSCSETLITVDSSKGLERYRQEYLLDIANNIISSHDSLRKYHTLWIIRSLFGVLFYVIVALFIYLIVSHNVSRGHAYTEVNV</sequence>
<gene>
    <name evidence="2" type="ORF">C6P45_002323</name>
</gene>
<comment type="caution">
    <text evidence="2">The sequence shown here is derived from an EMBL/GenBank/DDBJ whole genome shotgun (WGS) entry which is preliminary data.</text>
</comment>
<dbReference type="OrthoDB" id="4035013at2759"/>
<keyword evidence="3" id="KW-1185">Reference proteome</keyword>
<evidence type="ECO:0000313" key="2">
    <source>
        <dbReference type="EMBL" id="KAG0657865.1"/>
    </source>
</evidence>
<evidence type="ECO:0000256" key="1">
    <source>
        <dbReference type="SAM" id="Phobius"/>
    </source>
</evidence>
<keyword evidence="1" id="KW-0472">Membrane</keyword>
<feature type="transmembrane region" description="Helical" evidence="1">
    <location>
        <begin position="185"/>
        <end position="207"/>
    </location>
</feature>
<proteinExistence type="predicted"/>
<name>A0A9P7B3M9_MAUEX</name>
<keyword evidence="1" id="KW-1133">Transmembrane helix</keyword>
<dbReference type="Proteomes" id="UP000750334">
    <property type="component" value="Unassembled WGS sequence"/>
</dbReference>
<protein>
    <submittedName>
        <fullName evidence="2">Uncharacterized protein</fullName>
    </submittedName>
</protein>
<feature type="transmembrane region" description="Helical" evidence="1">
    <location>
        <begin position="53"/>
        <end position="75"/>
    </location>
</feature>